<dbReference type="Gene3D" id="1.10.10.10">
    <property type="entry name" value="Winged helix-like DNA-binding domain superfamily/Winged helix DNA-binding domain"/>
    <property type="match status" value="1"/>
</dbReference>
<dbReference type="InterPro" id="IPR013638">
    <property type="entry name" value="Fork-head_N"/>
</dbReference>
<keyword evidence="2 4" id="KW-0238">DNA-binding</keyword>
<dbReference type="RefSeq" id="XP_013785299.2">
    <property type="nucleotide sequence ID" value="XM_013929845.2"/>
</dbReference>
<dbReference type="PROSITE" id="PS00658">
    <property type="entry name" value="FORK_HEAD_2"/>
    <property type="match status" value="1"/>
</dbReference>
<comment type="subcellular location">
    <subcellularLocation>
        <location evidence="1 4">Nucleus</location>
    </subcellularLocation>
</comment>
<dbReference type="InterPro" id="IPR050211">
    <property type="entry name" value="FOX_domain-containing"/>
</dbReference>
<keyword evidence="3 4" id="KW-0539">Nucleus</keyword>
<dbReference type="GeneID" id="106469358"/>
<dbReference type="Pfam" id="PF08430">
    <property type="entry name" value="Forkhead_N"/>
    <property type="match status" value="1"/>
</dbReference>
<dbReference type="Pfam" id="PF00250">
    <property type="entry name" value="Forkhead"/>
    <property type="match status" value="1"/>
</dbReference>
<dbReference type="PROSITE" id="PS50039">
    <property type="entry name" value="FORK_HEAD_3"/>
    <property type="match status" value="1"/>
</dbReference>
<evidence type="ECO:0000259" key="6">
    <source>
        <dbReference type="PROSITE" id="PS50039"/>
    </source>
</evidence>
<dbReference type="InterPro" id="IPR036390">
    <property type="entry name" value="WH_DNA-bd_sf"/>
</dbReference>
<name>A0ABM1BN22_LIMPO</name>
<proteinExistence type="predicted"/>
<evidence type="ECO:0000256" key="3">
    <source>
        <dbReference type="ARBA" id="ARBA00023242"/>
    </source>
</evidence>
<dbReference type="InterPro" id="IPR018122">
    <property type="entry name" value="TF_fork_head_CS_1"/>
</dbReference>
<dbReference type="SMART" id="SM00339">
    <property type="entry name" value="FH"/>
    <property type="match status" value="1"/>
</dbReference>
<feature type="region of interest" description="Disordered" evidence="5">
    <location>
        <begin position="134"/>
        <end position="164"/>
    </location>
</feature>
<evidence type="ECO:0000256" key="1">
    <source>
        <dbReference type="ARBA" id="ARBA00004123"/>
    </source>
</evidence>
<dbReference type="PANTHER" id="PTHR11829:SF380">
    <property type="entry name" value="PROTEIN FORK HEAD"/>
    <property type="match status" value="1"/>
</dbReference>
<protein>
    <submittedName>
        <fullName evidence="8">Silk gland factor 1-like</fullName>
    </submittedName>
</protein>
<feature type="region of interest" description="Disordered" evidence="5">
    <location>
        <begin position="283"/>
        <end position="352"/>
    </location>
</feature>
<evidence type="ECO:0000313" key="7">
    <source>
        <dbReference type="Proteomes" id="UP000694941"/>
    </source>
</evidence>
<dbReference type="PRINTS" id="PR00053">
    <property type="entry name" value="FORKHEAD"/>
</dbReference>
<reference evidence="8" key="1">
    <citation type="submission" date="2025-08" db="UniProtKB">
        <authorList>
            <consortium name="RefSeq"/>
        </authorList>
    </citation>
    <scope>IDENTIFICATION</scope>
    <source>
        <tissue evidence="8">Muscle</tissue>
    </source>
</reference>
<dbReference type="PROSITE" id="PS00657">
    <property type="entry name" value="FORK_HEAD_1"/>
    <property type="match status" value="1"/>
</dbReference>
<evidence type="ECO:0000313" key="8">
    <source>
        <dbReference type="RefSeq" id="XP_013785299.2"/>
    </source>
</evidence>
<dbReference type="InterPro" id="IPR036388">
    <property type="entry name" value="WH-like_DNA-bd_sf"/>
</dbReference>
<gene>
    <name evidence="8" type="primary">LOC106469358</name>
</gene>
<feature type="domain" description="Fork-head" evidence="6">
    <location>
        <begin position="172"/>
        <end position="266"/>
    </location>
</feature>
<evidence type="ECO:0000256" key="5">
    <source>
        <dbReference type="SAM" id="MobiDB-lite"/>
    </source>
</evidence>
<organism evidence="7 8">
    <name type="scientific">Limulus polyphemus</name>
    <name type="common">Atlantic horseshoe crab</name>
    <dbReference type="NCBI Taxonomy" id="6850"/>
    <lineage>
        <taxon>Eukaryota</taxon>
        <taxon>Metazoa</taxon>
        <taxon>Ecdysozoa</taxon>
        <taxon>Arthropoda</taxon>
        <taxon>Chelicerata</taxon>
        <taxon>Merostomata</taxon>
        <taxon>Xiphosura</taxon>
        <taxon>Limulidae</taxon>
        <taxon>Limulus</taxon>
    </lineage>
</organism>
<accession>A0ABM1BN22</accession>
<keyword evidence="7" id="KW-1185">Reference proteome</keyword>
<sequence length="479" mass="52335">MTMLTSKGFQDVPCTMNSLQSMSGITNSYSMTSINTGSNFTMSYAPQGFGSNLNSPSANMMTAGAMGSMGPPTGMGMGGGTSCMTQVPQAYPISGMNSLGLGMNGMSTQSCMGTVTGLNSMNGSLVPARDFLMSGHPGPSPTDTDHVASPPGAALQRSRTDKAYRRSYTHAKPPYSYISLITMAIQNCPSKMLTLSEIYQFIMDLFPYYRQNQQRWQNSIRHSLSFNDCFVKVARTPEKPGKGSFWTLHPDSGNMFENGCYLRRQKRFKCHKKEAIRQAHKALEIQKQQSPESKPSASPPPLKSMDITGKSVNNLSPHPSQHSCQPHVTPKPPQLTLAPSSDNYDGHDRSMLDNGQNCKVETSCCTPQVNMNYSQYGGLDPHQFGLFSRGLNESGAPHSAMLASGQMKTDPHYNPSNHPFSINNIISNENKADMKLYEMTQYPGYAPMSPLSAGPSPSESNNYYHHSLYYVHPSAASNI</sequence>
<dbReference type="InterPro" id="IPR001766">
    <property type="entry name" value="Fork_head_dom"/>
</dbReference>
<evidence type="ECO:0000256" key="2">
    <source>
        <dbReference type="ARBA" id="ARBA00023125"/>
    </source>
</evidence>
<feature type="compositionally biased region" description="Low complexity" evidence="5">
    <location>
        <begin position="286"/>
        <end position="296"/>
    </location>
</feature>
<dbReference type="SUPFAM" id="SSF46785">
    <property type="entry name" value="Winged helix' DNA-binding domain"/>
    <property type="match status" value="1"/>
</dbReference>
<dbReference type="Proteomes" id="UP000694941">
    <property type="component" value="Unplaced"/>
</dbReference>
<feature type="DNA-binding region" description="Fork-head" evidence="4">
    <location>
        <begin position="172"/>
        <end position="266"/>
    </location>
</feature>
<feature type="compositionally biased region" description="Polar residues" evidence="5">
    <location>
        <begin position="310"/>
        <end position="326"/>
    </location>
</feature>
<evidence type="ECO:0000256" key="4">
    <source>
        <dbReference type="PROSITE-ProRule" id="PRU00089"/>
    </source>
</evidence>
<dbReference type="PANTHER" id="PTHR11829">
    <property type="entry name" value="FORKHEAD BOX PROTEIN"/>
    <property type="match status" value="1"/>
</dbReference>
<dbReference type="InterPro" id="IPR030456">
    <property type="entry name" value="TF_fork_head_CS_2"/>
</dbReference>